<dbReference type="Proteomes" id="UP000794436">
    <property type="component" value="Unassembled WGS sequence"/>
</dbReference>
<dbReference type="Pfam" id="PF00899">
    <property type="entry name" value="ThiF"/>
    <property type="match status" value="1"/>
</dbReference>
<reference evidence="2" key="1">
    <citation type="submission" date="2019-03" db="EMBL/GenBank/DDBJ databases">
        <title>Long read genome sequence of the mycoparasitic Pythium oligandrum ATCC 38472 isolated from sugarbeet rhizosphere.</title>
        <authorList>
            <person name="Gaulin E."/>
        </authorList>
    </citation>
    <scope>NUCLEOTIDE SEQUENCE</scope>
    <source>
        <strain evidence="2">ATCC 38472_TT</strain>
    </source>
</reference>
<dbReference type="InterPro" id="IPR035985">
    <property type="entry name" value="Ubiquitin-activating_enz"/>
</dbReference>
<dbReference type="SUPFAM" id="SSF69572">
    <property type="entry name" value="Activating enzymes of the ubiquitin-like proteins"/>
    <property type="match status" value="1"/>
</dbReference>
<keyword evidence="3" id="KW-1185">Reference proteome</keyword>
<feature type="domain" description="THIF-type NAD/FAD binding fold" evidence="1">
    <location>
        <begin position="67"/>
        <end position="149"/>
    </location>
</feature>
<organism evidence="2 3">
    <name type="scientific">Pythium oligandrum</name>
    <name type="common">Mycoparasitic fungus</name>
    <dbReference type="NCBI Taxonomy" id="41045"/>
    <lineage>
        <taxon>Eukaryota</taxon>
        <taxon>Sar</taxon>
        <taxon>Stramenopiles</taxon>
        <taxon>Oomycota</taxon>
        <taxon>Peronosporomycetes</taxon>
        <taxon>Pythiales</taxon>
        <taxon>Pythiaceae</taxon>
        <taxon>Pythium</taxon>
    </lineage>
</organism>
<gene>
    <name evidence="2" type="ORF">Poli38472_009006</name>
</gene>
<dbReference type="AlphaFoldDB" id="A0A8K1CJR2"/>
<dbReference type="Gene3D" id="3.40.50.720">
    <property type="entry name" value="NAD(P)-binding Rossmann-like Domain"/>
    <property type="match status" value="1"/>
</dbReference>
<accession>A0A8K1CJR2</accession>
<evidence type="ECO:0000313" key="3">
    <source>
        <dbReference type="Proteomes" id="UP000794436"/>
    </source>
</evidence>
<proteinExistence type="predicted"/>
<sequence>MATEEHRTAHHLRRLQASVHELQNALCVANKAEVPRRPTREALSADTNANKDPYSRIRANNSRGVIEDIERLEELGIVVIGLQGVGALTLDALCRYGVKHLIIADNSEITMADLDFMTYQVQHLGRRRDDHFATSLQSLNPDVDVLALGLSTSNVTGITNALRTILSLSGENDHSEEDRDDLSSILEENQQGLQYSKSSDMRCHVHRFARGSNTTAFLKSSTEVD</sequence>
<name>A0A8K1CJR2_PYTOL</name>
<protein>
    <recommendedName>
        <fullName evidence="1">THIF-type NAD/FAD binding fold domain-containing protein</fullName>
    </recommendedName>
</protein>
<comment type="caution">
    <text evidence="2">The sequence shown here is derived from an EMBL/GenBank/DDBJ whole genome shotgun (WGS) entry which is preliminary data.</text>
</comment>
<dbReference type="GO" id="GO:0008641">
    <property type="term" value="F:ubiquitin-like modifier activating enzyme activity"/>
    <property type="evidence" value="ECO:0007669"/>
    <property type="project" value="InterPro"/>
</dbReference>
<dbReference type="InterPro" id="IPR000594">
    <property type="entry name" value="ThiF_NAD_FAD-bd"/>
</dbReference>
<evidence type="ECO:0000313" key="2">
    <source>
        <dbReference type="EMBL" id="TMW64839.1"/>
    </source>
</evidence>
<dbReference type="EMBL" id="SPLM01000038">
    <property type="protein sequence ID" value="TMW64839.1"/>
    <property type="molecule type" value="Genomic_DNA"/>
</dbReference>
<evidence type="ECO:0000259" key="1">
    <source>
        <dbReference type="Pfam" id="PF00899"/>
    </source>
</evidence>
<dbReference type="OrthoDB" id="66230at2759"/>